<feature type="domain" description="Disease resistance protein At4g27190-like leucine-rich repeats" evidence="1">
    <location>
        <begin position="254"/>
        <end position="359"/>
    </location>
</feature>
<protein>
    <submittedName>
        <fullName evidence="3">Disease resistance protein RPS2-like</fullName>
    </submittedName>
</protein>
<dbReference type="AlphaFoldDB" id="A0A8B9AR44"/>
<dbReference type="PANTHER" id="PTHR47186:SF3">
    <property type="entry name" value="OS09G0267800 PROTEIN"/>
    <property type="match status" value="1"/>
</dbReference>
<accession>A0A8B9AR44</accession>
<reference evidence="2" key="1">
    <citation type="journal article" date="2019" name="Nat. Commun.">
        <title>Genome-wide association mapping of date palm fruit traits.</title>
        <authorList>
            <person name="Hazzouri K.M."/>
            <person name="Gros-Balthazard M."/>
            <person name="Flowers J.M."/>
            <person name="Copetti D."/>
            <person name="Lemansour A."/>
            <person name="Lebrun M."/>
            <person name="Masmoudi K."/>
            <person name="Ferrand S."/>
            <person name="Dhar M.I."/>
            <person name="Fresquez Z.A."/>
            <person name="Rosas U."/>
            <person name="Zhang J."/>
            <person name="Talag J."/>
            <person name="Lee S."/>
            <person name="Kudrna D."/>
            <person name="Powell R.F."/>
            <person name="Leitch I.J."/>
            <person name="Krueger R.R."/>
            <person name="Wing R.A."/>
            <person name="Amiri K.M.A."/>
            <person name="Purugganan M.D."/>
        </authorList>
    </citation>
    <scope>NUCLEOTIDE SEQUENCE [LARGE SCALE GENOMIC DNA]</scope>
    <source>
        <strain evidence="2">cv. Khalas</strain>
    </source>
</reference>
<gene>
    <name evidence="3" type="primary">LOC103699819</name>
</gene>
<dbReference type="KEGG" id="pda:103699819"/>
<name>A0A8B9AR44_PHODC</name>
<evidence type="ECO:0000313" key="2">
    <source>
        <dbReference type="Proteomes" id="UP000228380"/>
    </source>
</evidence>
<reference evidence="3" key="2">
    <citation type="submission" date="2025-08" db="UniProtKB">
        <authorList>
            <consortium name="RefSeq"/>
        </authorList>
    </citation>
    <scope>IDENTIFICATION</scope>
    <source>
        <tissue evidence="3">Young leaves</tissue>
    </source>
</reference>
<evidence type="ECO:0000259" key="1">
    <source>
        <dbReference type="Pfam" id="PF23247"/>
    </source>
</evidence>
<dbReference type="PANTHER" id="PTHR47186">
    <property type="entry name" value="LEUCINE-RICH REPEAT-CONTAINING PROTEIN 57"/>
    <property type="match status" value="1"/>
</dbReference>
<sequence length="393" mass="44901">MKRIEKQGRKAYACIFLHSQNSVIALSFIEEGGCVQLPKEIGRLVQLQYLNLSCTYIKALPKELACLKELKYLLLRSVHPSPLRIPRGAISNLSKLRLLDLYGTEYEVLQVESGRGRGHEENTACLEELEELNSKVMLSTTLGIMVNAVPALQMLSRFDKIVTRRLFLCIERMSSSASIQLTPSIVKAQLGSLKMLKSLQNLMIARSESLVELEVDGEDRDHDMDWQLPDLDRLELVYLKKLKVVNWTRVSISDFLPQLRSVMIEDCPELENANWVLLLPRLETLEIYSCPKMQRVIDDSVGNHVGYNSASAFRCLRIMILYELGSLTSICDQAISFPSLKIMEIGSCDELKQLPVKIMGSNLREIRGSEGWWQSLQWQDEDVKNSFLPYFRR</sequence>
<keyword evidence="2" id="KW-1185">Reference proteome</keyword>
<dbReference type="GeneID" id="103699819"/>
<dbReference type="InterPro" id="IPR032675">
    <property type="entry name" value="LRR_dom_sf"/>
</dbReference>
<organism evidence="2 3">
    <name type="scientific">Phoenix dactylifera</name>
    <name type="common">Date palm</name>
    <dbReference type="NCBI Taxonomy" id="42345"/>
    <lineage>
        <taxon>Eukaryota</taxon>
        <taxon>Viridiplantae</taxon>
        <taxon>Streptophyta</taxon>
        <taxon>Embryophyta</taxon>
        <taxon>Tracheophyta</taxon>
        <taxon>Spermatophyta</taxon>
        <taxon>Magnoliopsida</taxon>
        <taxon>Liliopsida</taxon>
        <taxon>Arecaceae</taxon>
        <taxon>Coryphoideae</taxon>
        <taxon>Phoeniceae</taxon>
        <taxon>Phoenix</taxon>
    </lineage>
</organism>
<dbReference type="RefSeq" id="XP_038988002.1">
    <property type="nucleotide sequence ID" value="XM_039132074.1"/>
</dbReference>
<dbReference type="Proteomes" id="UP000228380">
    <property type="component" value="Chromosome 11"/>
</dbReference>
<dbReference type="Pfam" id="PF23247">
    <property type="entry name" value="LRR_RPS2"/>
    <property type="match status" value="1"/>
</dbReference>
<dbReference type="SUPFAM" id="SSF52058">
    <property type="entry name" value="L domain-like"/>
    <property type="match status" value="1"/>
</dbReference>
<evidence type="ECO:0000313" key="3">
    <source>
        <dbReference type="RefSeq" id="XP_038988002.1"/>
    </source>
</evidence>
<dbReference type="Gene3D" id="3.80.10.10">
    <property type="entry name" value="Ribonuclease Inhibitor"/>
    <property type="match status" value="2"/>
</dbReference>
<dbReference type="InterPro" id="IPR057135">
    <property type="entry name" value="At4g27190-like_LRR"/>
</dbReference>
<proteinExistence type="predicted"/>
<dbReference type="OrthoDB" id="1356450at2759"/>